<reference evidence="1 2" key="1">
    <citation type="submission" date="2017-07" db="EMBL/GenBank/DDBJ databases">
        <title>Niveispirillum cyanobacteriorum sp. nov., isolated from cyanobacterial aggregates in a eutrophic lake.</title>
        <authorList>
            <person name="Cai H."/>
        </authorList>
    </citation>
    <scope>NUCLEOTIDE SEQUENCE [LARGE SCALE GENOMIC DNA]</scope>
    <source>
        <strain evidence="2">TH1-14</strain>
    </source>
</reference>
<dbReference type="Proteomes" id="UP000216998">
    <property type="component" value="Unassembled WGS sequence"/>
</dbReference>
<evidence type="ECO:0000313" key="2">
    <source>
        <dbReference type="Proteomes" id="UP000216998"/>
    </source>
</evidence>
<evidence type="ECO:0000313" key="1">
    <source>
        <dbReference type="EMBL" id="OYQ31396.1"/>
    </source>
</evidence>
<organism evidence="1 2">
    <name type="scientific">Niveispirillum lacus</name>
    <dbReference type="NCBI Taxonomy" id="1981099"/>
    <lineage>
        <taxon>Bacteria</taxon>
        <taxon>Pseudomonadati</taxon>
        <taxon>Pseudomonadota</taxon>
        <taxon>Alphaproteobacteria</taxon>
        <taxon>Rhodospirillales</taxon>
        <taxon>Azospirillaceae</taxon>
        <taxon>Niveispirillum</taxon>
    </lineage>
</organism>
<sequence>MRQYATLSKWIKAFRAVRPARPGSHDDGAYEKRPLLVGKHINYKHKIYIGQQGGDRMMSTGEQQSFIRPLGAAIAARLADLPAQFDAPVPARESLLEGFRRRNALLDGIFYDVKVITPAEARAIAPRWGAEGKILIVPPSDAGPLRLVDGPANINKAERRSLKALAIAGVGSSALGTAAFARNVADAIGGPVVAVISGYGLSDLVTEALGGYFFFGMLNGLRHRFEALDRLTAPGSASVDGLGDLLLRSSRDTQTVLSLLTEPGFDFRLLTGHSKGNLVLAEALYALEKQAPETAQSLADKAALVTVSARIGMPGRFGTVIDIMGEWDWFGALNSRPTILPDHVVPWAWHHTNTDLYASLPVTPALRAVLDRWEIRI</sequence>
<keyword evidence="2" id="KW-1185">Reference proteome</keyword>
<comment type="caution">
    <text evidence="1">The sequence shown here is derived from an EMBL/GenBank/DDBJ whole genome shotgun (WGS) entry which is preliminary data.</text>
</comment>
<dbReference type="EMBL" id="NOXU01000032">
    <property type="protein sequence ID" value="OYQ31396.1"/>
    <property type="molecule type" value="Genomic_DNA"/>
</dbReference>
<name>A0A255YQ81_9PROT</name>
<gene>
    <name evidence="1" type="ORF">CHU95_19775</name>
</gene>
<dbReference type="AlphaFoldDB" id="A0A255YQ81"/>
<proteinExistence type="predicted"/>
<protein>
    <submittedName>
        <fullName evidence="1">Uncharacterized protein</fullName>
    </submittedName>
</protein>
<accession>A0A255YQ81</accession>